<dbReference type="Gene3D" id="3.90.550.10">
    <property type="entry name" value="Spore Coat Polysaccharide Biosynthesis Protein SpsA, Chain A"/>
    <property type="match status" value="1"/>
</dbReference>
<dbReference type="InterPro" id="IPR011004">
    <property type="entry name" value="Trimer_LpxA-like_sf"/>
</dbReference>
<organism evidence="1">
    <name type="scientific">marine metagenome</name>
    <dbReference type="NCBI Taxonomy" id="408172"/>
    <lineage>
        <taxon>unclassified sequences</taxon>
        <taxon>metagenomes</taxon>
        <taxon>ecological metagenomes</taxon>
    </lineage>
</organism>
<dbReference type="SUPFAM" id="SSF51161">
    <property type="entry name" value="Trimeric LpxA-like enzymes"/>
    <property type="match status" value="1"/>
</dbReference>
<dbReference type="SUPFAM" id="SSF53448">
    <property type="entry name" value="Nucleotide-diphospho-sugar transferases"/>
    <property type="match status" value="1"/>
</dbReference>
<dbReference type="InterPro" id="IPR029044">
    <property type="entry name" value="Nucleotide-diphossugar_trans"/>
</dbReference>
<evidence type="ECO:0008006" key="2">
    <source>
        <dbReference type="Google" id="ProtNLM"/>
    </source>
</evidence>
<sequence length="248" mass="26866">MNVIHQQKIGILILSSEGYCEQILAGASAPVWIAETAHKLGYARVIIASSGALKSKPEDVETLEVQQGEGLHNILVAAKKQLQDCARIVVVDRIMPLITEETLERLVNSTASVAATFLDDEAEFSKGPFSFDADWLYERESVFRSSDDLVNMFLEEGGVVSRVIASAKELICVEDAYSVVEAEGGLRGRLVEKAIGRGVAFTDPDSVVLEHDVELEGSVRIEPNCQLYGNCLVRSGSIIGPGPGFRDS</sequence>
<dbReference type="EMBL" id="UINC01049580">
    <property type="protein sequence ID" value="SVB61532.1"/>
    <property type="molecule type" value="Genomic_DNA"/>
</dbReference>
<reference evidence="1" key="1">
    <citation type="submission" date="2018-05" db="EMBL/GenBank/DDBJ databases">
        <authorList>
            <person name="Lanie J.A."/>
            <person name="Ng W.-L."/>
            <person name="Kazmierczak K.M."/>
            <person name="Andrzejewski T.M."/>
            <person name="Davidsen T.M."/>
            <person name="Wayne K.J."/>
            <person name="Tettelin H."/>
            <person name="Glass J.I."/>
            <person name="Rusch D."/>
            <person name="Podicherti R."/>
            <person name="Tsui H.-C.T."/>
            <person name="Winkler M.E."/>
        </authorList>
    </citation>
    <scope>NUCLEOTIDE SEQUENCE</scope>
</reference>
<name>A0A382FFX0_9ZZZZ</name>
<dbReference type="Gene3D" id="2.160.10.10">
    <property type="entry name" value="Hexapeptide repeat proteins"/>
    <property type="match status" value="1"/>
</dbReference>
<accession>A0A382FFX0</accession>
<feature type="non-terminal residue" evidence="1">
    <location>
        <position position="248"/>
    </location>
</feature>
<protein>
    <recommendedName>
        <fullName evidence="2">MobA-like NTP transferase domain-containing protein</fullName>
    </recommendedName>
</protein>
<gene>
    <name evidence="1" type="ORF">METZ01_LOCUS214386</name>
</gene>
<evidence type="ECO:0000313" key="1">
    <source>
        <dbReference type="EMBL" id="SVB61532.1"/>
    </source>
</evidence>
<dbReference type="AlphaFoldDB" id="A0A382FFX0"/>
<proteinExistence type="predicted"/>